<gene>
    <name evidence="2" type="ORF">COO09_14315</name>
</gene>
<reference evidence="2 3" key="1">
    <citation type="submission" date="2017-09" db="EMBL/GenBank/DDBJ databases">
        <title>The Catabolism of 3,6-Dichlorosalicylic acid is Initiated by the Cytochrome P450 Monooxygenase DsmABC in Rhizorhabdus dicambivorans Ndbn-20.</title>
        <authorList>
            <person name="Na L."/>
        </authorList>
    </citation>
    <scope>NUCLEOTIDE SEQUENCE [LARGE SCALE GENOMIC DNA]</scope>
    <source>
        <strain evidence="2 3">Ndbn-20m</strain>
    </source>
</reference>
<dbReference type="SUPFAM" id="SSF51735">
    <property type="entry name" value="NAD(P)-binding Rossmann-fold domains"/>
    <property type="match status" value="1"/>
</dbReference>
<dbReference type="EMBL" id="NWUF01000013">
    <property type="protein sequence ID" value="PCE41686.1"/>
    <property type="molecule type" value="Genomic_DNA"/>
</dbReference>
<dbReference type="Proteomes" id="UP000218934">
    <property type="component" value="Unassembled WGS sequence"/>
</dbReference>
<comment type="similarity">
    <text evidence="1">Belongs to the short-chain dehydrogenases/reductases (SDR) family.</text>
</comment>
<dbReference type="PRINTS" id="PR00081">
    <property type="entry name" value="GDHRDH"/>
</dbReference>
<dbReference type="InterPro" id="IPR036291">
    <property type="entry name" value="NAD(P)-bd_dom_sf"/>
</dbReference>
<keyword evidence="3" id="KW-1185">Reference proteome</keyword>
<comment type="caution">
    <text evidence="2">The sequence shown here is derived from an EMBL/GenBank/DDBJ whole genome shotgun (WGS) entry which is preliminary data.</text>
</comment>
<dbReference type="OrthoDB" id="9793325at2"/>
<dbReference type="FunFam" id="3.40.50.720:FF:000084">
    <property type="entry name" value="Short-chain dehydrogenase reductase"/>
    <property type="match status" value="1"/>
</dbReference>
<dbReference type="PANTHER" id="PTHR42879">
    <property type="entry name" value="3-OXOACYL-(ACYL-CARRIER-PROTEIN) REDUCTASE"/>
    <property type="match status" value="1"/>
</dbReference>
<evidence type="ECO:0000313" key="2">
    <source>
        <dbReference type="EMBL" id="PCE41686.1"/>
    </source>
</evidence>
<organism evidence="2 3">
    <name type="scientific">Rhizorhabdus dicambivorans</name>
    <dbReference type="NCBI Taxonomy" id="1850238"/>
    <lineage>
        <taxon>Bacteria</taxon>
        <taxon>Pseudomonadati</taxon>
        <taxon>Pseudomonadota</taxon>
        <taxon>Alphaproteobacteria</taxon>
        <taxon>Sphingomonadales</taxon>
        <taxon>Sphingomonadaceae</taxon>
        <taxon>Rhizorhabdus</taxon>
    </lineage>
</organism>
<name>A0A2A4FVH7_9SPHN</name>
<dbReference type="AlphaFoldDB" id="A0A2A4FVH7"/>
<dbReference type="KEGG" id="rdi:CMV14_09390"/>
<dbReference type="Gene3D" id="3.40.50.720">
    <property type="entry name" value="NAD(P)-binding Rossmann-like Domain"/>
    <property type="match status" value="1"/>
</dbReference>
<accession>A0A2A4FVH7</accession>
<evidence type="ECO:0000313" key="3">
    <source>
        <dbReference type="Proteomes" id="UP000218934"/>
    </source>
</evidence>
<sequence>MDLGVSGKTALIAGGSMGIGRKTAEILAADGCAVAVVGLADDPASIAAAVDAITGAGGKAIGIGADMTRKSEIQRAMAECKAAFGSPDILVANVNGPPPGYFEEVTDEQFEEAVRSMTMSLVYTLREAFPHMKEKGWGRVVNMNSIGAKEPTRFIGHTLVNTGRAAAVALSKSLSDEYAPFGITVNSIGTGFIGTDRFMGYWNRLSEKTGAPLDEVLKDVTASIPAGRIGRVEEIAGTIAFLCSDLGGYVNGEFINVDGGWHRSAW</sequence>
<dbReference type="InterPro" id="IPR050259">
    <property type="entry name" value="SDR"/>
</dbReference>
<protein>
    <submittedName>
        <fullName evidence="2">3-oxoacyl-ACP reductase</fullName>
    </submittedName>
</protein>
<dbReference type="RefSeq" id="WP_066964488.1">
    <property type="nucleotide sequence ID" value="NZ_CP023449.1"/>
</dbReference>
<proteinExistence type="inferred from homology"/>
<dbReference type="PANTHER" id="PTHR42879:SF6">
    <property type="entry name" value="NADPH-DEPENDENT REDUCTASE BACG"/>
    <property type="match status" value="1"/>
</dbReference>
<dbReference type="Pfam" id="PF13561">
    <property type="entry name" value="adh_short_C2"/>
    <property type="match status" value="1"/>
</dbReference>
<evidence type="ECO:0000256" key="1">
    <source>
        <dbReference type="ARBA" id="ARBA00006484"/>
    </source>
</evidence>
<dbReference type="InterPro" id="IPR002347">
    <property type="entry name" value="SDR_fam"/>
</dbReference>